<evidence type="ECO:0000256" key="4">
    <source>
        <dbReference type="ARBA" id="ARBA00012312"/>
    </source>
</evidence>
<comment type="catalytic activity">
    <reaction evidence="10">
        <text>squalene + reduced [NADPH--hemoprotein reductase] + O2 = (S)-2,3-epoxysqualene + oxidized [NADPH--hemoprotein reductase] + H2O + H(+)</text>
        <dbReference type="Rhea" id="RHEA:25282"/>
        <dbReference type="Rhea" id="RHEA-COMP:11964"/>
        <dbReference type="Rhea" id="RHEA-COMP:11965"/>
        <dbReference type="ChEBI" id="CHEBI:15377"/>
        <dbReference type="ChEBI" id="CHEBI:15378"/>
        <dbReference type="ChEBI" id="CHEBI:15379"/>
        <dbReference type="ChEBI" id="CHEBI:15440"/>
        <dbReference type="ChEBI" id="CHEBI:15441"/>
        <dbReference type="ChEBI" id="CHEBI:57618"/>
        <dbReference type="ChEBI" id="CHEBI:58210"/>
        <dbReference type="EC" id="1.14.14.17"/>
    </reaction>
</comment>
<evidence type="ECO:0000256" key="8">
    <source>
        <dbReference type="ARBA" id="ARBA00023002"/>
    </source>
</evidence>
<evidence type="ECO:0000259" key="11">
    <source>
        <dbReference type="Pfam" id="PF08491"/>
    </source>
</evidence>
<keyword evidence="10" id="KW-0256">Endoplasmic reticulum</keyword>
<comment type="cofactor">
    <cofactor evidence="1 10">
        <name>FAD</name>
        <dbReference type="ChEBI" id="CHEBI:57692"/>
    </cofactor>
</comment>
<dbReference type="FunCoup" id="A0A067M3F1">
    <property type="interactions" value="168"/>
</dbReference>
<gene>
    <name evidence="12" type="ORF">BOTBODRAFT_39657</name>
</gene>
<dbReference type="InterPro" id="IPR036188">
    <property type="entry name" value="FAD/NAD-bd_sf"/>
</dbReference>
<organism evidence="12 13">
    <name type="scientific">Botryobasidium botryosum (strain FD-172 SS1)</name>
    <dbReference type="NCBI Taxonomy" id="930990"/>
    <lineage>
        <taxon>Eukaryota</taxon>
        <taxon>Fungi</taxon>
        <taxon>Dikarya</taxon>
        <taxon>Basidiomycota</taxon>
        <taxon>Agaricomycotina</taxon>
        <taxon>Agaricomycetes</taxon>
        <taxon>Cantharellales</taxon>
        <taxon>Botryobasidiaceae</taxon>
        <taxon>Botryobasidium</taxon>
    </lineage>
</organism>
<keyword evidence="9 10" id="KW-0472">Membrane</keyword>
<protein>
    <recommendedName>
        <fullName evidence="4 10">Squalene monooxygenase</fullName>
        <ecNumber evidence="4 10">1.14.14.17</ecNumber>
    </recommendedName>
</protein>
<dbReference type="Gene3D" id="3.50.50.60">
    <property type="entry name" value="FAD/NAD(P)-binding domain"/>
    <property type="match status" value="1"/>
</dbReference>
<evidence type="ECO:0000256" key="9">
    <source>
        <dbReference type="ARBA" id="ARBA00023136"/>
    </source>
</evidence>
<dbReference type="InParanoid" id="A0A067M3F1"/>
<keyword evidence="10" id="KW-1133">Transmembrane helix</keyword>
<dbReference type="InterPro" id="IPR040125">
    <property type="entry name" value="Squalene_monox"/>
</dbReference>
<keyword evidence="7" id="KW-0492">Microsome</keyword>
<feature type="domain" description="Squalene epoxidase" evidence="11">
    <location>
        <begin position="161"/>
        <end position="439"/>
    </location>
</feature>
<sequence>MGSTQYDIVIVGAGIAGSALAHALSTIRPSSAPPLKIALLERSLAEPDRIVGELLQPGGVHALRALGLEWTLEDIGAIPVHGYCVVREGQAVRIPYPGANEGRSFHHGRFVMQLRRAALAARGVEVVEATVNDLVECEATGHVIGARATRKGAGHSENFLADIIFAADGSTSKFRKALGKNLSSPSVKSHFVGAVLEGTGLLPISQHGTVVLVPGSGPVLMYQIEENDTRILIDIKSPLPRDLQTYIKEKVVPFLPSTCQIPVLNAMQKQRLRSMPNAFLPAVMQGQPSLDGKSGLILLGDAWNMRHPLTGGGMTVALSDVVELTRLLTPVLSIIPTPDTPSPLADWSRLVLILHEWHWSRKPLAAMVNILSVALYDLFGGDDHNLRVLQQGCFKYFELGGDCVTGPVSLLSGLAPRPLLLMYHFFRVAFYSIWVLFTHPRPSPAFPHSDSDIKKNVRMITPSVGDYPALFIESICVFWTACVVFGPLLWSEIRWW</sequence>
<keyword evidence="10" id="KW-0812">Transmembrane</keyword>
<dbReference type="GO" id="GO:0050660">
    <property type="term" value="F:flavin adenine dinucleotide binding"/>
    <property type="evidence" value="ECO:0007669"/>
    <property type="project" value="UniProtKB-UniRule"/>
</dbReference>
<dbReference type="GO" id="GO:0004506">
    <property type="term" value="F:squalene monooxygenase activity"/>
    <property type="evidence" value="ECO:0007669"/>
    <property type="project" value="UniProtKB-UniRule"/>
</dbReference>
<dbReference type="HOGENOM" id="CLU_026390_0_1_1"/>
<feature type="transmembrane region" description="Helical" evidence="10">
    <location>
        <begin position="469"/>
        <end position="490"/>
    </location>
</feature>
<dbReference type="Pfam" id="PF08491">
    <property type="entry name" value="SE"/>
    <property type="match status" value="1"/>
</dbReference>
<evidence type="ECO:0000256" key="1">
    <source>
        <dbReference type="ARBA" id="ARBA00001974"/>
    </source>
</evidence>
<evidence type="ECO:0000256" key="7">
    <source>
        <dbReference type="ARBA" id="ARBA00022848"/>
    </source>
</evidence>
<evidence type="ECO:0000313" key="12">
    <source>
        <dbReference type="EMBL" id="KDQ06372.1"/>
    </source>
</evidence>
<evidence type="ECO:0000313" key="13">
    <source>
        <dbReference type="Proteomes" id="UP000027195"/>
    </source>
</evidence>
<accession>A0A067M3F1</accession>
<dbReference type="EMBL" id="KL198139">
    <property type="protein sequence ID" value="KDQ06372.1"/>
    <property type="molecule type" value="Genomic_DNA"/>
</dbReference>
<dbReference type="GO" id="GO:0006696">
    <property type="term" value="P:ergosterol biosynthetic process"/>
    <property type="evidence" value="ECO:0007669"/>
    <property type="project" value="TreeGrafter"/>
</dbReference>
<evidence type="ECO:0000256" key="5">
    <source>
        <dbReference type="ARBA" id="ARBA00022630"/>
    </source>
</evidence>
<dbReference type="EC" id="1.14.14.17" evidence="4 10"/>
<dbReference type="PANTHER" id="PTHR10835:SF0">
    <property type="entry name" value="SQUALENE MONOOXYGENASE"/>
    <property type="match status" value="1"/>
</dbReference>
<comment type="similarity">
    <text evidence="3 10">Belongs to the squalene monooxygenase family.</text>
</comment>
<dbReference type="STRING" id="930990.A0A067M3F1"/>
<evidence type="ECO:0000256" key="10">
    <source>
        <dbReference type="RuleBase" id="RU367121"/>
    </source>
</evidence>
<dbReference type="SUPFAM" id="SSF51905">
    <property type="entry name" value="FAD/NAD(P)-binding domain"/>
    <property type="match status" value="1"/>
</dbReference>
<dbReference type="PANTHER" id="PTHR10835">
    <property type="entry name" value="SQUALENE MONOOXYGENASE"/>
    <property type="match status" value="1"/>
</dbReference>
<dbReference type="OrthoDB" id="1678617at2759"/>
<comment type="function">
    <text evidence="10">Catalyzes the stereospecific oxidation of squalene to (S)-2,3-epoxysqualene, and is considered to be a rate-limiting enzyme in steroid biosynthesis.</text>
</comment>
<comment type="subcellular location">
    <subcellularLocation>
        <location evidence="10">Endoplasmic reticulum membrane</location>
        <topology evidence="10">Multi-pass membrane protein</topology>
    </subcellularLocation>
    <subcellularLocation>
        <location evidence="2">Microsome membrane</location>
        <topology evidence="2">Multi-pass membrane protein</topology>
    </subcellularLocation>
</comment>
<evidence type="ECO:0000256" key="2">
    <source>
        <dbReference type="ARBA" id="ARBA00004154"/>
    </source>
</evidence>
<keyword evidence="5 10" id="KW-0285">Flavoprotein</keyword>
<reference evidence="13" key="1">
    <citation type="journal article" date="2014" name="Proc. Natl. Acad. Sci. U.S.A.">
        <title>Extensive sampling of basidiomycete genomes demonstrates inadequacy of the white-rot/brown-rot paradigm for wood decay fungi.</title>
        <authorList>
            <person name="Riley R."/>
            <person name="Salamov A.A."/>
            <person name="Brown D.W."/>
            <person name="Nagy L.G."/>
            <person name="Floudas D."/>
            <person name="Held B.W."/>
            <person name="Levasseur A."/>
            <person name="Lombard V."/>
            <person name="Morin E."/>
            <person name="Otillar R."/>
            <person name="Lindquist E.A."/>
            <person name="Sun H."/>
            <person name="LaButti K.M."/>
            <person name="Schmutz J."/>
            <person name="Jabbour D."/>
            <person name="Luo H."/>
            <person name="Baker S.E."/>
            <person name="Pisabarro A.G."/>
            <person name="Walton J.D."/>
            <person name="Blanchette R.A."/>
            <person name="Henrissat B."/>
            <person name="Martin F."/>
            <person name="Cullen D."/>
            <person name="Hibbett D.S."/>
            <person name="Grigoriev I.V."/>
        </authorList>
    </citation>
    <scope>NUCLEOTIDE SEQUENCE [LARGE SCALE GENOMIC DNA]</scope>
    <source>
        <strain evidence="13">FD-172 SS1</strain>
    </source>
</reference>
<name>A0A067M3F1_BOTB1</name>
<dbReference type="Proteomes" id="UP000027195">
    <property type="component" value="Unassembled WGS sequence"/>
</dbReference>
<dbReference type="AlphaFoldDB" id="A0A067M3F1"/>
<keyword evidence="13" id="KW-1185">Reference proteome</keyword>
<keyword evidence="6 10" id="KW-0274">FAD</keyword>
<comment type="caution">
    <text evidence="10">Lacks conserved residue(s) required for the propagation of feature annotation.</text>
</comment>
<evidence type="ECO:0000256" key="3">
    <source>
        <dbReference type="ARBA" id="ARBA00008802"/>
    </source>
</evidence>
<dbReference type="InterPro" id="IPR013698">
    <property type="entry name" value="Squalene_epoxidase"/>
</dbReference>
<dbReference type="UniPathway" id="UPA00767">
    <property type="reaction ID" value="UER00752"/>
</dbReference>
<keyword evidence="8 10" id="KW-0560">Oxidoreductase</keyword>
<proteinExistence type="inferred from homology"/>
<evidence type="ECO:0000256" key="6">
    <source>
        <dbReference type="ARBA" id="ARBA00022827"/>
    </source>
</evidence>
<dbReference type="PRINTS" id="PR00420">
    <property type="entry name" value="RNGMNOXGNASE"/>
</dbReference>
<dbReference type="GO" id="GO:0005789">
    <property type="term" value="C:endoplasmic reticulum membrane"/>
    <property type="evidence" value="ECO:0007669"/>
    <property type="project" value="UniProtKB-SubCell"/>
</dbReference>